<evidence type="ECO:0000259" key="2">
    <source>
        <dbReference type="Pfam" id="PF02371"/>
    </source>
</evidence>
<name>A0A1S7P9M4_AGRTU</name>
<gene>
    <name evidence="3" type="ORF">AGR4C_Cc160205</name>
</gene>
<evidence type="ECO:0000259" key="1">
    <source>
        <dbReference type="Pfam" id="PF01548"/>
    </source>
</evidence>
<feature type="domain" description="Transposase IS110-like N-terminal" evidence="1">
    <location>
        <begin position="6"/>
        <end position="145"/>
    </location>
</feature>
<reference evidence="3 4" key="1">
    <citation type="submission" date="2016-01" db="EMBL/GenBank/DDBJ databases">
        <authorList>
            <person name="Oliw E.H."/>
        </authorList>
    </citation>
    <scope>NUCLEOTIDE SEQUENCE [LARGE SCALE GENOMIC DNA]</scope>
    <source>
        <strain evidence="3 4">Kerr 14</strain>
    </source>
</reference>
<protein>
    <submittedName>
        <fullName evidence="3">Transposase</fullName>
    </submittedName>
</protein>
<proteinExistence type="predicted"/>
<dbReference type="Pfam" id="PF02371">
    <property type="entry name" value="Transposase_20"/>
    <property type="match status" value="1"/>
</dbReference>
<feature type="domain" description="Transposase IS116/IS110/IS902 C-terminal" evidence="2">
    <location>
        <begin position="212"/>
        <end position="289"/>
    </location>
</feature>
<dbReference type="InterPro" id="IPR002525">
    <property type="entry name" value="Transp_IS110-like_N"/>
</dbReference>
<dbReference type="AlphaFoldDB" id="A0A1S7P9M4"/>
<dbReference type="GO" id="GO:0003677">
    <property type="term" value="F:DNA binding"/>
    <property type="evidence" value="ECO:0007669"/>
    <property type="project" value="InterPro"/>
</dbReference>
<dbReference type="Proteomes" id="UP000191897">
    <property type="component" value="Unassembled WGS sequence"/>
</dbReference>
<organism evidence="3 4">
    <name type="scientific">Agrobacterium tumefaciens str. Kerr 14</name>
    <dbReference type="NCBI Taxonomy" id="1183424"/>
    <lineage>
        <taxon>Bacteria</taxon>
        <taxon>Pseudomonadati</taxon>
        <taxon>Pseudomonadota</taxon>
        <taxon>Alphaproteobacteria</taxon>
        <taxon>Hyphomicrobiales</taxon>
        <taxon>Rhizobiaceae</taxon>
        <taxon>Rhizobium/Agrobacterium group</taxon>
        <taxon>Agrobacterium</taxon>
        <taxon>Agrobacterium tumefaciens complex</taxon>
    </lineage>
</organism>
<dbReference type="InterPro" id="IPR047650">
    <property type="entry name" value="Transpos_IS110"/>
</dbReference>
<dbReference type="NCBIfam" id="NF033542">
    <property type="entry name" value="transpos_IS110"/>
    <property type="match status" value="1"/>
</dbReference>
<sequence>MQIKQIGIDIGKNSFHVIGLGMEGDIVLRRQFTRSGLIAFFKQKTERLEIAFEACSGAHWLAHQLVAMDHEVRLLTPESVRPFAKAQKNDWNDALAIAEAAQRPGRHAVGVKSQEQLDIQALHRVRQRLVTARTAIINQVRGLLHERGLVFGSGRMRFDRFLRELLTGQEIQLNSVCRALFATLAAEYEAVDARIEEIDAELATFAKSSSACRALLSVPGVGVIVATALFSAVANISDFRSGRDLAAFLGLVPRQRSTGGKTTLLGISKSGNTYVRTLMIHGMRSAFYNRKKRENGLSTFMERLVERGMHANKIVVASANKAARIIWAILTQNISFQPNAA</sequence>
<dbReference type="PANTHER" id="PTHR33055">
    <property type="entry name" value="TRANSPOSASE FOR INSERTION SEQUENCE ELEMENT IS1111A"/>
    <property type="match status" value="1"/>
</dbReference>
<dbReference type="EMBL" id="FBWC01000008">
    <property type="protein sequence ID" value="CUX17602.1"/>
    <property type="molecule type" value="Genomic_DNA"/>
</dbReference>
<dbReference type="RefSeq" id="WP_003522957.1">
    <property type="nucleotide sequence ID" value="NZ_LT009730.1"/>
</dbReference>
<dbReference type="InterPro" id="IPR003346">
    <property type="entry name" value="Transposase_20"/>
</dbReference>
<evidence type="ECO:0000313" key="3">
    <source>
        <dbReference type="EMBL" id="CUX17602.1"/>
    </source>
</evidence>
<dbReference type="GO" id="GO:0006313">
    <property type="term" value="P:DNA transposition"/>
    <property type="evidence" value="ECO:0007669"/>
    <property type="project" value="InterPro"/>
</dbReference>
<accession>A0A1S7P9M4</accession>
<dbReference type="PANTHER" id="PTHR33055:SF3">
    <property type="entry name" value="PUTATIVE TRANSPOSASE FOR IS117-RELATED"/>
    <property type="match status" value="1"/>
</dbReference>
<dbReference type="GO" id="GO:0004803">
    <property type="term" value="F:transposase activity"/>
    <property type="evidence" value="ECO:0007669"/>
    <property type="project" value="InterPro"/>
</dbReference>
<dbReference type="Pfam" id="PF01548">
    <property type="entry name" value="DEDD_Tnp_IS110"/>
    <property type="match status" value="1"/>
</dbReference>
<evidence type="ECO:0000313" key="4">
    <source>
        <dbReference type="Proteomes" id="UP000191897"/>
    </source>
</evidence>